<dbReference type="Pfam" id="PF00089">
    <property type="entry name" value="Trypsin"/>
    <property type="match status" value="1"/>
</dbReference>
<dbReference type="PANTHER" id="PTHR24276">
    <property type="entry name" value="POLYSERASE-RELATED"/>
    <property type="match status" value="1"/>
</dbReference>
<dbReference type="InParanoid" id="A0A7R8UTQ0"/>
<evidence type="ECO:0000259" key="7">
    <source>
        <dbReference type="PROSITE" id="PS50240"/>
    </source>
</evidence>
<protein>
    <recommendedName>
        <fullName evidence="7">Peptidase S1 domain-containing protein</fullName>
    </recommendedName>
</protein>
<dbReference type="PRINTS" id="PR00722">
    <property type="entry name" value="CHYMOTRYPSIN"/>
</dbReference>
<keyword evidence="3" id="KW-0378">Hydrolase</keyword>
<dbReference type="InterPro" id="IPR001254">
    <property type="entry name" value="Trypsin_dom"/>
</dbReference>
<dbReference type="InterPro" id="IPR001314">
    <property type="entry name" value="Peptidase_S1A"/>
</dbReference>
<comment type="similarity">
    <text evidence="1">Belongs to the peptidase S1 family.</text>
</comment>
<feature type="domain" description="Peptidase S1" evidence="7">
    <location>
        <begin position="1"/>
        <end position="253"/>
    </location>
</feature>
<dbReference type="InterPro" id="IPR050430">
    <property type="entry name" value="Peptidase_S1"/>
</dbReference>
<dbReference type="SUPFAM" id="SSF50494">
    <property type="entry name" value="Trypsin-like serine proteases"/>
    <property type="match status" value="1"/>
</dbReference>
<sequence>MLKGVYLLSFLLNVHFSESMGRAPYYASGVTQDATLYKNFIVSVRDADDPRQRLCLGTIINRKLILTAAHCVVDKQGNKLKVQIVAGTFIENFESDPKAVIRNVSSIYVHPNYEHKAAANDLAVLELNNTLEYYNTNITSAAISDQIPDYPECYVFGWGCNTNTTHLFEKLQMKIMFIYDRTKCQRRYGANFYANELCADNSGTVFCANDTGGPLICKNKLVAVVSYLSDQEVYPNLFMLVSRHIGFIHNPVGMMQFYSTASKIKVKISEILFKNDNGDFPSKIENGKVFESTIIHGPIEYPTCPLAIKKI</sequence>
<evidence type="ECO:0000256" key="3">
    <source>
        <dbReference type="ARBA" id="ARBA00022801"/>
    </source>
</evidence>
<name>A0A7R8UTQ0_HERIL</name>
<feature type="chain" id="PRO_5031275887" description="Peptidase S1 domain-containing protein" evidence="6">
    <location>
        <begin position="20"/>
        <end position="311"/>
    </location>
</feature>
<evidence type="ECO:0000256" key="4">
    <source>
        <dbReference type="ARBA" id="ARBA00022825"/>
    </source>
</evidence>
<dbReference type="Proteomes" id="UP000594454">
    <property type="component" value="Chromosome 4"/>
</dbReference>
<evidence type="ECO:0000256" key="1">
    <source>
        <dbReference type="ARBA" id="ARBA00007664"/>
    </source>
</evidence>
<proteinExistence type="inferred from homology"/>
<dbReference type="EMBL" id="LR899012">
    <property type="protein sequence ID" value="CAD7086793.1"/>
    <property type="molecule type" value="Genomic_DNA"/>
</dbReference>
<dbReference type="GO" id="GO:0004252">
    <property type="term" value="F:serine-type endopeptidase activity"/>
    <property type="evidence" value="ECO:0007669"/>
    <property type="project" value="InterPro"/>
</dbReference>
<evidence type="ECO:0000256" key="6">
    <source>
        <dbReference type="SAM" id="SignalP"/>
    </source>
</evidence>
<dbReference type="FunFam" id="2.40.10.10:FF:000068">
    <property type="entry name" value="transmembrane protease serine 2"/>
    <property type="match status" value="1"/>
</dbReference>
<keyword evidence="2" id="KW-0645">Protease</keyword>
<dbReference type="PROSITE" id="PS00134">
    <property type="entry name" value="TRYPSIN_HIS"/>
    <property type="match status" value="1"/>
</dbReference>
<dbReference type="Gene3D" id="2.40.10.10">
    <property type="entry name" value="Trypsin-like serine proteases"/>
    <property type="match status" value="1"/>
</dbReference>
<dbReference type="InterPro" id="IPR009003">
    <property type="entry name" value="Peptidase_S1_PA"/>
</dbReference>
<dbReference type="PROSITE" id="PS50240">
    <property type="entry name" value="TRYPSIN_DOM"/>
    <property type="match status" value="1"/>
</dbReference>
<dbReference type="SMART" id="SM00020">
    <property type="entry name" value="Tryp_SPc"/>
    <property type="match status" value="1"/>
</dbReference>
<dbReference type="OrthoDB" id="6380398at2759"/>
<gene>
    <name evidence="8" type="ORF">HERILL_LOCUS9539</name>
</gene>
<dbReference type="InterPro" id="IPR018114">
    <property type="entry name" value="TRYPSIN_HIS"/>
</dbReference>
<dbReference type="FunCoup" id="A0A7R8UTQ0">
    <property type="interactions" value="19"/>
</dbReference>
<keyword evidence="5" id="KW-1015">Disulfide bond</keyword>
<evidence type="ECO:0000256" key="5">
    <source>
        <dbReference type="ARBA" id="ARBA00023157"/>
    </source>
</evidence>
<dbReference type="InterPro" id="IPR043504">
    <property type="entry name" value="Peptidase_S1_PA_chymotrypsin"/>
</dbReference>
<keyword evidence="6" id="KW-0732">Signal</keyword>
<evidence type="ECO:0000256" key="2">
    <source>
        <dbReference type="ARBA" id="ARBA00022670"/>
    </source>
</evidence>
<keyword evidence="4" id="KW-0720">Serine protease</keyword>
<keyword evidence="9" id="KW-1185">Reference proteome</keyword>
<accession>A0A7R8UTQ0</accession>
<reference evidence="8 9" key="1">
    <citation type="submission" date="2020-11" db="EMBL/GenBank/DDBJ databases">
        <authorList>
            <person name="Wallbank WR R."/>
            <person name="Pardo Diaz C."/>
            <person name="Kozak K."/>
            <person name="Martin S."/>
            <person name="Jiggins C."/>
            <person name="Moest M."/>
            <person name="Warren A I."/>
            <person name="Generalovic N T."/>
            <person name="Byers J.R.P. K."/>
            <person name="Montejo-Kovacevich G."/>
            <person name="Yen C E."/>
        </authorList>
    </citation>
    <scope>NUCLEOTIDE SEQUENCE [LARGE SCALE GENOMIC DNA]</scope>
</reference>
<feature type="signal peptide" evidence="6">
    <location>
        <begin position="1"/>
        <end position="19"/>
    </location>
</feature>
<evidence type="ECO:0000313" key="8">
    <source>
        <dbReference type="EMBL" id="CAD7086793.1"/>
    </source>
</evidence>
<dbReference type="PANTHER" id="PTHR24276:SF98">
    <property type="entry name" value="FI18310P1-RELATED"/>
    <property type="match status" value="1"/>
</dbReference>
<evidence type="ECO:0000313" key="9">
    <source>
        <dbReference type="Proteomes" id="UP000594454"/>
    </source>
</evidence>
<organism evidence="8 9">
    <name type="scientific">Hermetia illucens</name>
    <name type="common">Black soldier fly</name>
    <dbReference type="NCBI Taxonomy" id="343691"/>
    <lineage>
        <taxon>Eukaryota</taxon>
        <taxon>Metazoa</taxon>
        <taxon>Ecdysozoa</taxon>
        <taxon>Arthropoda</taxon>
        <taxon>Hexapoda</taxon>
        <taxon>Insecta</taxon>
        <taxon>Pterygota</taxon>
        <taxon>Neoptera</taxon>
        <taxon>Endopterygota</taxon>
        <taxon>Diptera</taxon>
        <taxon>Brachycera</taxon>
        <taxon>Stratiomyomorpha</taxon>
        <taxon>Stratiomyidae</taxon>
        <taxon>Hermetiinae</taxon>
        <taxon>Hermetia</taxon>
    </lineage>
</organism>
<dbReference type="GO" id="GO:0006508">
    <property type="term" value="P:proteolysis"/>
    <property type="evidence" value="ECO:0007669"/>
    <property type="project" value="UniProtKB-KW"/>
</dbReference>
<dbReference type="AlphaFoldDB" id="A0A7R8UTQ0"/>